<feature type="compositionally biased region" description="Polar residues" evidence="1">
    <location>
        <begin position="35"/>
        <end position="55"/>
    </location>
</feature>
<dbReference type="EMBL" id="ML220116">
    <property type="protein sequence ID" value="TGZ82174.1"/>
    <property type="molecule type" value="Genomic_DNA"/>
</dbReference>
<feature type="compositionally biased region" description="Basic and acidic residues" evidence="1">
    <location>
        <begin position="207"/>
        <end position="221"/>
    </location>
</feature>
<feature type="region of interest" description="Disordered" evidence="1">
    <location>
        <begin position="1"/>
        <end position="56"/>
    </location>
</feature>
<dbReference type="InParanoid" id="A0A4S2N003"/>
<feature type="compositionally biased region" description="Pro residues" evidence="1">
    <location>
        <begin position="262"/>
        <end position="271"/>
    </location>
</feature>
<accession>A0A4S2N003</accession>
<sequence>MTSQPPNPSTTPFWHVLFPPTRPDDNDNNGPDDLTASNPSSPTAPESPQPISTGPTLLDNLWSAKLSLQATVLQQTQEQQRVLLETVRAEVGKLVERVEMQGKVVGGLREIVERMEKVEKGREVKARRKESKQADTISSIIEVLDKLREQLEVLSTSVSVSIAEKRRSDDSEVEKLDKVVKISEQVMRSLKTVIAPLTLPRECEKCAHGTGGQEKEQKLEVTRNNPATSREVLPSPPLKEIPTLEPEIPAQMDQTTASNPLYKPPPPPEHPNPNTLQPVNNIPEIPVPQPTSRPIGKPVPPKRTLLDDSQDEFEDESQLIIIEQTPVEAARKVGALYEHQDGQGREVERRPQKRRLLESQYEDDDPDF</sequence>
<organism evidence="2 3">
    <name type="scientific">Ascodesmis nigricans</name>
    <dbReference type="NCBI Taxonomy" id="341454"/>
    <lineage>
        <taxon>Eukaryota</taxon>
        <taxon>Fungi</taxon>
        <taxon>Dikarya</taxon>
        <taxon>Ascomycota</taxon>
        <taxon>Pezizomycotina</taxon>
        <taxon>Pezizomycetes</taxon>
        <taxon>Pezizales</taxon>
        <taxon>Ascodesmidaceae</taxon>
        <taxon>Ascodesmis</taxon>
    </lineage>
</organism>
<dbReference type="AlphaFoldDB" id="A0A4S2N003"/>
<proteinExistence type="predicted"/>
<feature type="region of interest" description="Disordered" evidence="1">
    <location>
        <begin position="207"/>
        <end position="314"/>
    </location>
</feature>
<reference evidence="2 3" key="1">
    <citation type="submission" date="2019-04" db="EMBL/GenBank/DDBJ databases">
        <title>Comparative genomics and transcriptomics to analyze fruiting body development in filamentous ascomycetes.</title>
        <authorList>
            <consortium name="DOE Joint Genome Institute"/>
            <person name="Lutkenhaus R."/>
            <person name="Traeger S."/>
            <person name="Breuer J."/>
            <person name="Kuo A."/>
            <person name="Lipzen A."/>
            <person name="Pangilinan J."/>
            <person name="Dilworth D."/>
            <person name="Sandor L."/>
            <person name="Poggeler S."/>
            <person name="Barry K."/>
            <person name="Grigoriev I.V."/>
            <person name="Nowrousian M."/>
        </authorList>
    </citation>
    <scope>NUCLEOTIDE SEQUENCE [LARGE SCALE GENOMIC DNA]</scope>
    <source>
        <strain evidence="2 3">CBS 389.68</strain>
    </source>
</reference>
<feature type="region of interest" description="Disordered" evidence="1">
    <location>
        <begin position="333"/>
        <end position="368"/>
    </location>
</feature>
<evidence type="ECO:0000313" key="3">
    <source>
        <dbReference type="Proteomes" id="UP000298138"/>
    </source>
</evidence>
<feature type="compositionally biased region" description="Pro residues" evidence="1">
    <location>
        <begin position="285"/>
        <end position="301"/>
    </location>
</feature>
<evidence type="ECO:0000313" key="2">
    <source>
        <dbReference type="EMBL" id="TGZ82174.1"/>
    </source>
</evidence>
<protein>
    <submittedName>
        <fullName evidence="2">Uncharacterized protein</fullName>
    </submittedName>
</protein>
<evidence type="ECO:0000256" key="1">
    <source>
        <dbReference type="SAM" id="MobiDB-lite"/>
    </source>
</evidence>
<name>A0A4S2N003_9PEZI</name>
<keyword evidence="3" id="KW-1185">Reference proteome</keyword>
<dbReference type="Proteomes" id="UP000298138">
    <property type="component" value="Unassembled WGS sequence"/>
</dbReference>
<feature type="compositionally biased region" description="Basic and acidic residues" evidence="1">
    <location>
        <begin position="338"/>
        <end position="350"/>
    </location>
</feature>
<gene>
    <name evidence="2" type="ORF">EX30DRAFT_395037</name>
</gene>